<dbReference type="PANTHER" id="PTHR33908">
    <property type="entry name" value="MANNOSYLTRANSFERASE YKCB-RELATED"/>
    <property type="match status" value="1"/>
</dbReference>
<dbReference type="InterPro" id="IPR050297">
    <property type="entry name" value="LipidA_mod_glycosyltrf_83"/>
</dbReference>
<feature type="transmembrane region" description="Helical" evidence="8">
    <location>
        <begin position="79"/>
        <end position="96"/>
    </location>
</feature>
<evidence type="ECO:0000256" key="2">
    <source>
        <dbReference type="ARBA" id="ARBA00022475"/>
    </source>
</evidence>
<dbReference type="GO" id="GO:0016763">
    <property type="term" value="F:pentosyltransferase activity"/>
    <property type="evidence" value="ECO:0007669"/>
    <property type="project" value="TreeGrafter"/>
</dbReference>
<evidence type="ECO:0000256" key="7">
    <source>
        <dbReference type="ARBA" id="ARBA00023136"/>
    </source>
</evidence>
<dbReference type="AlphaFoldDB" id="A0A1F7IHB6"/>
<dbReference type="GO" id="GO:0009103">
    <property type="term" value="P:lipopolysaccharide biosynthetic process"/>
    <property type="evidence" value="ECO:0007669"/>
    <property type="project" value="UniProtKB-ARBA"/>
</dbReference>
<evidence type="ECO:0000256" key="5">
    <source>
        <dbReference type="ARBA" id="ARBA00022692"/>
    </source>
</evidence>
<feature type="transmembrane region" description="Helical" evidence="8">
    <location>
        <begin position="167"/>
        <end position="191"/>
    </location>
</feature>
<comment type="caution">
    <text evidence="9">The sequence shown here is derived from an EMBL/GenBank/DDBJ whole genome shotgun (WGS) entry which is preliminary data.</text>
</comment>
<keyword evidence="6 8" id="KW-1133">Transmembrane helix</keyword>
<organism evidence="9 10">
    <name type="scientific">Candidatus Roizmanbacteria bacterium RIFCSPLOWO2_01_FULL_35_13</name>
    <dbReference type="NCBI Taxonomy" id="1802055"/>
    <lineage>
        <taxon>Bacteria</taxon>
        <taxon>Candidatus Roizmaniibacteriota</taxon>
    </lineage>
</organism>
<evidence type="ECO:0000313" key="9">
    <source>
        <dbReference type="EMBL" id="OGK42733.1"/>
    </source>
</evidence>
<dbReference type="PANTHER" id="PTHR33908:SF11">
    <property type="entry name" value="MEMBRANE PROTEIN"/>
    <property type="match status" value="1"/>
</dbReference>
<accession>A0A1F7IHB6</accession>
<dbReference type="STRING" id="1802055.A3A74_00780"/>
<keyword evidence="3" id="KW-0328">Glycosyltransferase</keyword>
<feature type="transmembrane region" description="Helical" evidence="8">
    <location>
        <begin position="203"/>
        <end position="229"/>
    </location>
</feature>
<protein>
    <recommendedName>
        <fullName evidence="11">Glycosyltransferase RgtA/B/C/D-like domain-containing protein</fullName>
    </recommendedName>
</protein>
<feature type="transmembrane region" description="Helical" evidence="8">
    <location>
        <begin position="129"/>
        <end position="147"/>
    </location>
</feature>
<keyword evidence="2" id="KW-1003">Cell membrane</keyword>
<evidence type="ECO:0000256" key="8">
    <source>
        <dbReference type="SAM" id="Phobius"/>
    </source>
</evidence>
<evidence type="ECO:0000313" key="10">
    <source>
        <dbReference type="Proteomes" id="UP000179270"/>
    </source>
</evidence>
<sequence>MKIKLLILLILALFLISGLIFINRSIVENDEGIYWITFLLANKGYKLYSEIAFSQLPGFFISTYGIFKLFGSTIFAARLAVFYWSVLALLSVVWLGYIRKNILFSLVSIVLLIAIPTFFNQSITLQSDIVAASFSTLGFVFMMSFINNKFSTSSNSKPSYVRLILSSLFFSFALLTKFDYSLVIPFGFILLTQKKNRIPNIFLFAASSIFTIFVTLNFFGIDVVLSNVLTLREKALTVYPFEPFKVFEYLKKDTLLLTLILVNIFYSVFKFRKGITFLSLLLWFISSLLLVFSFRPLFSHHLVFLTVPTVLLFSNQFTSIKRLIEVRVIIILIIGILGFTYNFSQLSSRQKSNFIREREVAKKFILENTNNSDLIITDEAALYGMTNRLPPPELVDLSYVQIRSGNITSEKFQSAIEKYKPKLIIVWNGRLKEINNLEYLTAAYYRIIYSSNGKLIFKLD</sequence>
<reference evidence="9 10" key="1">
    <citation type="journal article" date="2016" name="Nat. Commun.">
        <title>Thousands of microbial genomes shed light on interconnected biogeochemical processes in an aquifer system.</title>
        <authorList>
            <person name="Anantharaman K."/>
            <person name="Brown C.T."/>
            <person name="Hug L.A."/>
            <person name="Sharon I."/>
            <person name="Castelle C.J."/>
            <person name="Probst A.J."/>
            <person name="Thomas B.C."/>
            <person name="Singh A."/>
            <person name="Wilkins M.J."/>
            <person name="Karaoz U."/>
            <person name="Brodie E.L."/>
            <person name="Williams K.H."/>
            <person name="Hubbard S.S."/>
            <person name="Banfield J.F."/>
        </authorList>
    </citation>
    <scope>NUCLEOTIDE SEQUENCE [LARGE SCALE GENOMIC DNA]</scope>
</reference>
<feature type="transmembrane region" description="Helical" evidence="8">
    <location>
        <begin position="326"/>
        <end position="344"/>
    </location>
</feature>
<feature type="transmembrane region" description="Helical" evidence="8">
    <location>
        <begin position="275"/>
        <end position="292"/>
    </location>
</feature>
<gene>
    <name evidence="9" type="ORF">A3A74_00780</name>
</gene>
<dbReference type="GO" id="GO:0005886">
    <property type="term" value="C:plasma membrane"/>
    <property type="evidence" value="ECO:0007669"/>
    <property type="project" value="UniProtKB-SubCell"/>
</dbReference>
<feature type="transmembrane region" description="Helical" evidence="8">
    <location>
        <begin position="48"/>
        <end position="67"/>
    </location>
</feature>
<dbReference type="EMBL" id="MGAF01000004">
    <property type="protein sequence ID" value="OGK42733.1"/>
    <property type="molecule type" value="Genomic_DNA"/>
</dbReference>
<keyword evidence="4" id="KW-0808">Transferase</keyword>
<proteinExistence type="predicted"/>
<feature type="transmembrane region" description="Helical" evidence="8">
    <location>
        <begin position="249"/>
        <end position="268"/>
    </location>
</feature>
<keyword evidence="7 8" id="KW-0472">Membrane</keyword>
<evidence type="ECO:0008006" key="11">
    <source>
        <dbReference type="Google" id="ProtNLM"/>
    </source>
</evidence>
<dbReference type="Proteomes" id="UP000179270">
    <property type="component" value="Unassembled WGS sequence"/>
</dbReference>
<keyword evidence="5 8" id="KW-0812">Transmembrane</keyword>
<evidence type="ECO:0000256" key="6">
    <source>
        <dbReference type="ARBA" id="ARBA00022989"/>
    </source>
</evidence>
<evidence type="ECO:0000256" key="4">
    <source>
        <dbReference type="ARBA" id="ARBA00022679"/>
    </source>
</evidence>
<feature type="transmembrane region" description="Helical" evidence="8">
    <location>
        <begin position="102"/>
        <end position="120"/>
    </location>
</feature>
<evidence type="ECO:0000256" key="3">
    <source>
        <dbReference type="ARBA" id="ARBA00022676"/>
    </source>
</evidence>
<name>A0A1F7IHB6_9BACT</name>
<comment type="subcellular location">
    <subcellularLocation>
        <location evidence="1">Cell membrane</location>
        <topology evidence="1">Multi-pass membrane protein</topology>
    </subcellularLocation>
</comment>
<evidence type="ECO:0000256" key="1">
    <source>
        <dbReference type="ARBA" id="ARBA00004651"/>
    </source>
</evidence>